<proteinExistence type="predicted"/>
<sequence>MSEEALSDDIAMTENELSLLMDTIRTNSNTSISEKGDFFVSTDTQNSNLRTTSKETEEIIASATELSKKDHETLQIFQNALADFRFKLKKSVKRCKRREQPHIPWRQSGRKWTPISVWKPDKTPPRRRPDSSTSSSSGERPAVRGRSPVRRPPK</sequence>
<organism evidence="2 3">
    <name type="scientific">Trichonephila inaurata madagascariensis</name>
    <dbReference type="NCBI Taxonomy" id="2747483"/>
    <lineage>
        <taxon>Eukaryota</taxon>
        <taxon>Metazoa</taxon>
        <taxon>Ecdysozoa</taxon>
        <taxon>Arthropoda</taxon>
        <taxon>Chelicerata</taxon>
        <taxon>Arachnida</taxon>
        <taxon>Araneae</taxon>
        <taxon>Araneomorphae</taxon>
        <taxon>Entelegynae</taxon>
        <taxon>Araneoidea</taxon>
        <taxon>Nephilidae</taxon>
        <taxon>Trichonephila</taxon>
        <taxon>Trichonephila inaurata</taxon>
    </lineage>
</organism>
<evidence type="ECO:0000313" key="3">
    <source>
        <dbReference type="Proteomes" id="UP000886998"/>
    </source>
</evidence>
<protein>
    <submittedName>
        <fullName evidence="2">Uncharacterized protein</fullName>
    </submittedName>
</protein>
<gene>
    <name evidence="2" type="ORF">TNIN_82791</name>
</gene>
<feature type="region of interest" description="Disordered" evidence="1">
    <location>
        <begin position="93"/>
        <end position="154"/>
    </location>
</feature>
<dbReference type="OrthoDB" id="10501680at2759"/>
<dbReference type="AlphaFoldDB" id="A0A8X6XZC5"/>
<keyword evidence="3" id="KW-1185">Reference proteome</keyword>
<reference evidence="2" key="1">
    <citation type="submission" date="2020-08" db="EMBL/GenBank/DDBJ databases">
        <title>Multicomponent nature underlies the extraordinary mechanical properties of spider dragline silk.</title>
        <authorList>
            <person name="Kono N."/>
            <person name="Nakamura H."/>
            <person name="Mori M."/>
            <person name="Yoshida Y."/>
            <person name="Ohtoshi R."/>
            <person name="Malay A.D."/>
            <person name="Moran D.A.P."/>
            <person name="Tomita M."/>
            <person name="Numata K."/>
            <person name="Arakawa K."/>
        </authorList>
    </citation>
    <scope>NUCLEOTIDE SEQUENCE</scope>
</reference>
<dbReference type="EMBL" id="BMAV01014209">
    <property type="protein sequence ID" value="GFY62427.1"/>
    <property type="molecule type" value="Genomic_DNA"/>
</dbReference>
<evidence type="ECO:0000313" key="2">
    <source>
        <dbReference type="EMBL" id="GFY62427.1"/>
    </source>
</evidence>
<comment type="caution">
    <text evidence="2">The sequence shown here is derived from an EMBL/GenBank/DDBJ whole genome shotgun (WGS) entry which is preliminary data.</text>
</comment>
<name>A0A8X6XZC5_9ARAC</name>
<accession>A0A8X6XZC5</accession>
<dbReference type="Proteomes" id="UP000886998">
    <property type="component" value="Unassembled WGS sequence"/>
</dbReference>
<feature type="compositionally biased region" description="Basic and acidic residues" evidence="1">
    <location>
        <begin position="119"/>
        <end position="130"/>
    </location>
</feature>
<evidence type="ECO:0000256" key="1">
    <source>
        <dbReference type="SAM" id="MobiDB-lite"/>
    </source>
</evidence>